<dbReference type="InterPro" id="IPR001304">
    <property type="entry name" value="C-type_lectin-like"/>
</dbReference>
<feature type="domain" description="C-type lectin" evidence="1">
    <location>
        <begin position="1"/>
        <end position="121"/>
    </location>
</feature>
<dbReference type="RefSeq" id="XP_019617695.1">
    <property type="nucleotide sequence ID" value="XM_019762136.1"/>
</dbReference>
<dbReference type="GeneID" id="109465013"/>
<dbReference type="SUPFAM" id="SSF56436">
    <property type="entry name" value="C-type lectin-like"/>
    <property type="match status" value="1"/>
</dbReference>
<dbReference type="CDD" id="cd00037">
    <property type="entry name" value="CLECT"/>
    <property type="match status" value="1"/>
</dbReference>
<dbReference type="KEGG" id="bbel:109465013"/>
<dbReference type="PANTHER" id="PTHR22801:SF63">
    <property type="entry name" value="C-TYPE LECTIN DOMAIN-CONTAINING PROTEIN"/>
    <property type="match status" value="1"/>
</dbReference>
<dbReference type="OrthoDB" id="6285913at2759"/>
<dbReference type="InterPro" id="IPR016187">
    <property type="entry name" value="CTDL_fold"/>
</dbReference>
<dbReference type="PANTHER" id="PTHR22801">
    <property type="entry name" value="LITHOSTATHINE"/>
    <property type="match status" value="1"/>
</dbReference>
<evidence type="ECO:0000313" key="2">
    <source>
        <dbReference type="Proteomes" id="UP000515135"/>
    </source>
</evidence>
<gene>
    <name evidence="3" type="primary">LOC109465013</name>
</gene>
<evidence type="ECO:0000259" key="1">
    <source>
        <dbReference type="PROSITE" id="PS50041"/>
    </source>
</evidence>
<organism evidence="2 3">
    <name type="scientific">Branchiostoma belcheri</name>
    <name type="common">Amphioxus</name>
    <dbReference type="NCBI Taxonomy" id="7741"/>
    <lineage>
        <taxon>Eukaryota</taxon>
        <taxon>Metazoa</taxon>
        <taxon>Chordata</taxon>
        <taxon>Cephalochordata</taxon>
        <taxon>Leptocardii</taxon>
        <taxon>Amphioxiformes</taxon>
        <taxon>Branchiostomatidae</taxon>
        <taxon>Branchiostoma</taxon>
    </lineage>
</organism>
<dbReference type="AlphaFoldDB" id="A0A6P4XM50"/>
<dbReference type="Proteomes" id="UP000515135">
    <property type="component" value="Unplaced"/>
</dbReference>
<keyword evidence="2" id="KW-1185">Reference proteome</keyword>
<protein>
    <submittedName>
        <fullName evidence="3">Alpha-N-acetylgalactosamine-specific lectin-like</fullName>
    </submittedName>
</protein>
<reference evidence="3" key="1">
    <citation type="submission" date="2025-08" db="UniProtKB">
        <authorList>
            <consortium name="RefSeq"/>
        </authorList>
    </citation>
    <scope>IDENTIFICATION</scope>
    <source>
        <tissue evidence="3">Gonad</tissue>
    </source>
</reference>
<evidence type="ECO:0000313" key="3">
    <source>
        <dbReference type="RefSeq" id="XP_019617695.1"/>
    </source>
</evidence>
<dbReference type="PROSITE" id="PS50041">
    <property type="entry name" value="C_TYPE_LECTIN_2"/>
    <property type="match status" value="1"/>
</dbReference>
<proteinExistence type="predicted"/>
<dbReference type="Gene3D" id="3.10.100.10">
    <property type="entry name" value="Mannose-Binding Protein A, subunit A"/>
    <property type="match status" value="1"/>
</dbReference>
<sequence>MGDCFRFWGGRNGKSYSGARQFCQQDGGDIYMWRDADDVARLKTILISTGAPSMWVGLSDEDVEGTWVWADGTVLGGNDFTDWFPDPPVNMPGKDCVVARKSTQYRWRAARCSTRRAFICHTQP</sequence>
<dbReference type="SMART" id="SM00034">
    <property type="entry name" value="CLECT"/>
    <property type="match status" value="1"/>
</dbReference>
<dbReference type="InterPro" id="IPR016186">
    <property type="entry name" value="C-type_lectin-like/link_sf"/>
</dbReference>
<dbReference type="Pfam" id="PF00059">
    <property type="entry name" value="Lectin_C"/>
    <property type="match status" value="1"/>
</dbReference>
<name>A0A6P4XM50_BRABE</name>
<accession>A0A6P4XM50</accession>
<dbReference type="InterPro" id="IPR050801">
    <property type="entry name" value="Ca-Dep_Lectins_ImmuneDev"/>
</dbReference>